<name>A0ABQ5K7C9_9EUKA</name>
<organism evidence="1 2">
    <name type="scientific">Aduncisulcus paluster</name>
    <dbReference type="NCBI Taxonomy" id="2918883"/>
    <lineage>
        <taxon>Eukaryota</taxon>
        <taxon>Metamonada</taxon>
        <taxon>Carpediemonas-like organisms</taxon>
        <taxon>Aduncisulcus</taxon>
    </lineage>
</organism>
<evidence type="ECO:0000313" key="2">
    <source>
        <dbReference type="Proteomes" id="UP001057375"/>
    </source>
</evidence>
<reference evidence="1" key="1">
    <citation type="submission" date="2022-03" db="EMBL/GenBank/DDBJ databases">
        <title>Draft genome sequence of Aduncisulcus paluster, a free-living microaerophilic Fornicata.</title>
        <authorList>
            <person name="Yuyama I."/>
            <person name="Kume K."/>
            <person name="Tamura T."/>
            <person name="Inagaki Y."/>
            <person name="Hashimoto T."/>
        </authorList>
    </citation>
    <scope>NUCLEOTIDE SEQUENCE</scope>
    <source>
        <strain evidence="1">NY0171</strain>
    </source>
</reference>
<accession>A0ABQ5K7C9</accession>
<proteinExistence type="predicted"/>
<dbReference type="Proteomes" id="UP001057375">
    <property type="component" value="Unassembled WGS sequence"/>
</dbReference>
<feature type="non-terminal residue" evidence="1">
    <location>
        <position position="497"/>
    </location>
</feature>
<dbReference type="EMBL" id="BQXS01012720">
    <property type="protein sequence ID" value="GKT27221.1"/>
    <property type="molecule type" value="Genomic_DNA"/>
</dbReference>
<keyword evidence="2" id="KW-1185">Reference proteome</keyword>
<sequence>MVEIHRYVWLHIVSVCDALSGGFFDEDHHALSDDEIQDVYSFVKNPQIRGFFDEDHHALSDDEIQDVYSFVKNPQIRTLHIVIDKKAGKNDISLYLMDIPTLRDEVESISIIKKDITIRLPKDLISLISKSEEDEKVKYSKSSAFTSSDMFPTDFPALFKRISKSFAKQMQVFNTGGQSMLSSFHSILKSFMGVSGELRVVKEDMKNLEKNIQQLEKIDLPQIHIDIPPDLLEYFQAVKAAMELMEREEGREKEISRKIRDKKRELTNLITSIRSDLKKSMTDAIPDDHPSISSNETVIALQNDIRKLEDDRKILFESVHIPAFEVDHFNTVSLMSSSTITKCKNLLGSLTVYNTSSSQKQQSSPVLDSLRYTAVAEDLHIDGVLADTDDQSIPRPLFDFKDPPSPSVVGSNPSMTTISDFVPSLLPGLATSSYMLLTHTHTTLSSAIRSVNALCTAVQQVGKIAEWYKALWEATGDDRMWWYGKRIWGESKETKID</sequence>
<comment type="caution">
    <text evidence="1">The sequence shown here is derived from an EMBL/GenBank/DDBJ whole genome shotgun (WGS) entry which is preliminary data.</text>
</comment>
<gene>
    <name evidence="1" type="ORF">ADUPG1_013686</name>
</gene>
<protein>
    <submittedName>
        <fullName evidence="1">Uncharacterized protein</fullName>
    </submittedName>
</protein>
<evidence type="ECO:0000313" key="1">
    <source>
        <dbReference type="EMBL" id="GKT27221.1"/>
    </source>
</evidence>